<proteinExistence type="predicted"/>
<dbReference type="InterPro" id="IPR014755">
    <property type="entry name" value="Cu-Rt/internalin_Ig-like"/>
</dbReference>
<feature type="transmembrane region" description="Helical" evidence="9">
    <location>
        <begin position="418"/>
        <end position="438"/>
    </location>
</feature>
<evidence type="ECO:0000256" key="2">
    <source>
        <dbReference type="ARBA" id="ARBA00022475"/>
    </source>
</evidence>
<comment type="caution">
    <text evidence="12">The sequence shown here is derived from an EMBL/GenBank/DDBJ whole genome shotgun (WGS) entry which is preliminary data.</text>
</comment>
<reference evidence="12 13" key="1">
    <citation type="submission" date="2019-03" db="EMBL/GenBank/DDBJ databases">
        <title>Genomic Encyclopedia of Type Strains, Phase III (KMG-III): the genomes of soil and plant-associated and newly described type strains.</title>
        <authorList>
            <person name="Whitman W."/>
        </authorList>
    </citation>
    <scope>NUCLEOTIDE SEQUENCE [LARGE SCALE GENOMIC DNA]</scope>
    <source>
        <strain evidence="12 13">VKM Ac-2573</strain>
    </source>
</reference>
<keyword evidence="5" id="KW-0732">Signal</keyword>
<keyword evidence="6 9" id="KW-1133">Transmembrane helix</keyword>
<evidence type="ECO:0000313" key="13">
    <source>
        <dbReference type="Proteomes" id="UP000295146"/>
    </source>
</evidence>
<accession>A0A4R8CF56</accession>
<evidence type="ECO:0000259" key="10">
    <source>
        <dbReference type="Pfam" id="PF04234"/>
    </source>
</evidence>
<dbReference type="AlphaFoldDB" id="A0A4R8CF56"/>
<dbReference type="SUPFAM" id="SSF81296">
    <property type="entry name" value="E set domains"/>
    <property type="match status" value="1"/>
</dbReference>
<dbReference type="GO" id="GO:0042597">
    <property type="term" value="C:periplasmic space"/>
    <property type="evidence" value="ECO:0007669"/>
    <property type="project" value="InterPro"/>
</dbReference>
<sequence>MSEGGTVGMSWAAWRRSGPAKVAVLLAVAGILWLGQAGVAEAHPVLLRSSPSDGQTVRAAPRQIDLWFSEPPTSAGLDVALSDRDGKAFPVSARIADQGIHVVLTGFPELPRSVYELRWSVVSKYDLHRLQGTLVFGVGLAATANGRPAETVTGPAGTVADVVLGWLDLAATSVLCGWVLVTALLTRGRYDVPADPMTALRSLAGAFGFLTVFASLARGGRQWSEAAGTDSGLAVLKDSGQLLRWSLREVVLVAICVLLVRQSRRGRSSWAGILTLSCLLLADLVLRAGTSHARGGPLTLAVLALHQASALTWVGGLVVLGILTARLPGRRKDTVEIWRRFGPAGACSVAVLTVTGLLLTGRQVATLDAALGTPYGRALMVKLTLAGVLMALGLRHAVRLHPWLVRRLRPAAAPPRRAQAFAPLLGVGVVLMAVVLAGTPPARGPQFDKPEPAISRADYQVDDLLITVSLGPNQPGRSLLLVDVVSSRRPSPGPITTLTADLGSISGIVLRRTAGGAQGDSRWQAAVDVEATGPLPLRVVAGRNHPGAAVLTTTWVVPSGLAPRPVAVSNRPLAPWTTAAALILAVLAAAAGVVLLRRHRRARVVLPGTVDREPSGVR</sequence>
<feature type="domain" description="CopC" evidence="10">
    <location>
        <begin position="43"/>
        <end position="138"/>
    </location>
</feature>
<dbReference type="GO" id="GO:0006825">
    <property type="term" value="P:copper ion transport"/>
    <property type="evidence" value="ECO:0007669"/>
    <property type="project" value="InterPro"/>
</dbReference>
<dbReference type="PANTHER" id="PTHR34820">
    <property type="entry name" value="INNER MEMBRANE PROTEIN YEBZ"/>
    <property type="match status" value="1"/>
</dbReference>
<feature type="domain" description="Copper resistance protein D" evidence="11">
    <location>
        <begin position="337"/>
        <end position="437"/>
    </location>
</feature>
<feature type="transmembrane region" description="Helical" evidence="9">
    <location>
        <begin position="341"/>
        <end position="359"/>
    </location>
</feature>
<evidence type="ECO:0000256" key="5">
    <source>
        <dbReference type="ARBA" id="ARBA00022729"/>
    </source>
</evidence>
<dbReference type="InterPro" id="IPR014756">
    <property type="entry name" value="Ig_E-set"/>
</dbReference>
<dbReference type="EMBL" id="SODP01000001">
    <property type="protein sequence ID" value="TDW74920.1"/>
    <property type="molecule type" value="Genomic_DNA"/>
</dbReference>
<keyword evidence="13" id="KW-1185">Reference proteome</keyword>
<organism evidence="12 13">
    <name type="scientific">Kribbella pratensis</name>
    <dbReference type="NCBI Taxonomy" id="2512112"/>
    <lineage>
        <taxon>Bacteria</taxon>
        <taxon>Bacillati</taxon>
        <taxon>Actinomycetota</taxon>
        <taxon>Actinomycetes</taxon>
        <taxon>Propionibacteriales</taxon>
        <taxon>Kribbellaceae</taxon>
        <taxon>Kribbella</taxon>
    </lineage>
</organism>
<dbReference type="Gene3D" id="2.60.40.1220">
    <property type="match status" value="1"/>
</dbReference>
<keyword evidence="4" id="KW-0479">Metal-binding</keyword>
<feature type="transmembrane region" description="Helical" evidence="9">
    <location>
        <begin position="163"/>
        <end position="186"/>
    </location>
</feature>
<evidence type="ECO:0000256" key="4">
    <source>
        <dbReference type="ARBA" id="ARBA00022723"/>
    </source>
</evidence>
<evidence type="ECO:0000256" key="6">
    <source>
        <dbReference type="ARBA" id="ARBA00022989"/>
    </source>
</evidence>
<keyword evidence="8 9" id="KW-0472">Membrane</keyword>
<dbReference type="InterPro" id="IPR007348">
    <property type="entry name" value="CopC_dom"/>
</dbReference>
<evidence type="ECO:0000259" key="11">
    <source>
        <dbReference type="Pfam" id="PF05425"/>
    </source>
</evidence>
<evidence type="ECO:0000256" key="7">
    <source>
        <dbReference type="ARBA" id="ARBA00023008"/>
    </source>
</evidence>
<protein>
    <submittedName>
        <fullName evidence="12">Copper export protein</fullName>
    </submittedName>
</protein>
<dbReference type="PANTHER" id="PTHR34820:SF4">
    <property type="entry name" value="INNER MEMBRANE PROTEIN YEBZ"/>
    <property type="match status" value="1"/>
</dbReference>
<dbReference type="InterPro" id="IPR008457">
    <property type="entry name" value="Cu-R_CopD_dom"/>
</dbReference>
<dbReference type="Proteomes" id="UP000295146">
    <property type="component" value="Unassembled WGS sequence"/>
</dbReference>
<comment type="subcellular location">
    <subcellularLocation>
        <location evidence="1">Cell membrane</location>
        <topology evidence="1">Multi-pass membrane protein</topology>
    </subcellularLocation>
</comment>
<evidence type="ECO:0000256" key="9">
    <source>
        <dbReference type="SAM" id="Phobius"/>
    </source>
</evidence>
<feature type="transmembrane region" description="Helical" evidence="9">
    <location>
        <begin position="379"/>
        <end position="398"/>
    </location>
</feature>
<keyword evidence="2" id="KW-1003">Cell membrane</keyword>
<feature type="transmembrane region" description="Helical" evidence="9">
    <location>
        <begin position="573"/>
        <end position="596"/>
    </location>
</feature>
<keyword evidence="7" id="KW-0186">Copper</keyword>
<evidence type="ECO:0000256" key="8">
    <source>
        <dbReference type="ARBA" id="ARBA00023136"/>
    </source>
</evidence>
<dbReference type="GO" id="GO:0046688">
    <property type="term" value="P:response to copper ion"/>
    <property type="evidence" value="ECO:0007669"/>
    <property type="project" value="InterPro"/>
</dbReference>
<dbReference type="GO" id="GO:0005886">
    <property type="term" value="C:plasma membrane"/>
    <property type="evidence" value="ECO:0007669"/>
    <property type="project" value="UniProtKB-SubCell"/>
</dbReference>
<gene>
    <name evidence="12" type="ORF">EV653_0022</name>
</gene>
<dbReference type="Pfam" id="PF05425">
    <property type="entry name" value="CopD"/>
    <property type="match status" value="1"/>
</dbReference>
<name>A0A4R8CF56_9ACTN</name>
<evidence type="ECO:0000256" key="3">
    <source>
        <dbReference type="ARBA" id="ARBA00022692"/>
    </source>
</evidence>
<evidence type="ECO:0000256" key="1">
    <source>
        <dbReference type="ARBA" id="ARBA00004651"/>
    </source>
</evidence>
<evidence type="ECO:0000313" key="12">
    <source>
        <dbReference type="EMBL" id="TDW74920.1"/>
    </source>
</evidence>
<dbReference type="Pfam" id="PF04234">
    <property type="entry name" value="CopC"/>
    <property type="match status" value="1"/>
</dbReference>
<dbReference type="InterPro" id="IPR032694">
    <property type="entry name" value="CopC/D"/>
</dbReference>
<keyword evidence="3 9" id="KW-0812">Transmembrane</keyword>
<feature type="transmembrane region" description="Helical" evidence="9">
    <location>
        <begin position="310"/>
        <end position="329"/>
    </location>
</feature>
<feature type="transmembrane region" description="Helical" evidence="9">
    <location>
        <begin position="198"/>
        <end position="217"/>
    </location>
</feature>
<feature type="transmembrane region" description="Helical" evidence="9">
    <location>
        <begin position="272"/>
        <end position="290"/>
    </location>
</feature>
<dbReference type="GO" id="GO:0005507">
    <property type="term" value="F:copper ion binding"/>
    <property type="evidence" value="ECO:0007669"/>
    <property type="project" value="InterPro"/>
</dbReference>